<proteinExistence type="predicted"/>
<organism evidence="1 2">
    <name type="scientific">Hungatella hominis</name>
    <dbReference type="NCBI Taxonomy" id="2763050"/>
    <lineage>
        <taxon>Bacteria</taxon>
        <taxon>Bacillati</taxon>
        <taxon>Bacillota</taxon>
        <taxon>Clostridia</taxon>
        <taxon>Lachnospirales</taxon>
        <taxon>Lachnospiraceae</taxon>
        <taxon>Hungatella</taxon>
    </lineage>
</organism>
<evidence type="ECO:0008006" key="3">
    <source>
        <dbReference type="Google" id="ProtNLM"/>
    </source>
</evidence>
<dbReference type="Proteomes" id="UP000634672">
    <property type="component" value="Unassembled WGS sequence"/>
</dbReference>
<gene>
    <name evidence="1" type="ORF">H8S75_10845</name>
</gene>
<dbReference type="PROSITE" id="PS51257">
    <property type="entry name" value="PROKAR_LIPOPROTEIN"/>
    <property type="match status" value="1"/>
</dbReference>
<dbReference type="RefSeq" id="WP_187021502.1">
    <property type="nucleotide sequence ID" value="NZ_JACOPB010000004.1"/>
</dbReference>
<dbReference type="EMBL" id="JACOPB010000004">
    <property type="protein sequence ID" value="MBC5708446.1"/>
    <property type="molecule type" value="Genomic_DNA"/>
</dbReference>
<evidence type="ECO:0000313" key="1">
    <source>
        <dbReference type="EMBL" id="MBC5708446.1"/>
    </source>
</evidence>
<reference evidence="1 2" key="1">
    <citation type="submission" date="2020-08" db="EMBL/GenBank/DDBJ databases">
        <title>Genome public.</title>
        <authorList>
            <person name="Liu C."/>
            <person name="Sun Q."/>
        </authorList>
    </citation>
    <scope>NUCLEOTIDE SEQUENCE [LARGE SCALE GENOMIC DNA]</scope>
    <source>
        <strain evidence="1 2">NSJ-66</strain>
    </source>
</reference>
<evidence type="ECO:0000313" key="2">
    <source>
        <dbReference type="Proteomes" id="UP000634672"/>
    </source>
</evidence>
<comment type="caution">
    <text evidence="1">The sequence shown here is derived from an EMBL/GenBank/DDBJ whole genome shotgun (WGS) entry which is preliminary data.</text>
</comment>
<protein>
    <recommendedName>
        <fullName evidence="3">SLAP domain-containing protein</fullName>
    </recommendedName>
</protein>
<keyword evidence="2" id="KW-1185">Reference proteome</keyword>
<sequence length="329" mass="37832">MNFKDSKCLIVIVLAFFLPLLVSCERNNENNNVYIHKWDNRRYSDWETSVGIDAYNSNSYKKINDKLNKANSLLYITDLDEPITIKFNNNGKERDFVLTIFYDYVQIPFKITADGIYDNIYTFALDDSYEIELPLFLPKEIDRTGSHKLLISFSIGHNIHAADLEELSDWYGMGSVYDISFDGEADFSNKKIVYNKPSHIDDRTFNMLLVPDAGADIINININSLPKMIEVKKGKPFHLTYRLSTDNSEKVLFLVTIGFQQTPVDGVEYKLFTFDKNKTAYGDIQLIAPDEVGLYEVIALKILNPFEKIQVGTWCDVKTSVRFTLKVID</sequence>
<name>A0ABR7H5Q1_9FIRM</name>
<accession>A0ABR7H5Q1</accession>